<dbReference type="OMA" id="FCKRRIV"/>
<evidence type="ECO:0000313" key="2">
    <source>
        <dbReference type="EMBL" id="KAG8468175.1"/>
    </source>
</evidence>
<name>A0A8J5XZ51_DIALT</name>
<keyword evidence="3" id="KW-1185">Reference proteome</keyword>
<feature type="domain" description="Endonuclease/exonuclease/phosphatase" evidence="1">
    <location>
        <begin position="235"/>
        <end position="500"/>
    </location>
</feature>
<reference evidence="2" key="1">
    <citation type="submission" date="2021-05" db="EMBL/GenBank/DDBJ databases">
        <title>The genome of the haptophyte Pavlova lutheri (Diacronema luteri, Pavlovales) - a model for lipid biosynthesis in eukaryotic algae.</title>
        <authorList>
            <person name="Hulatt C.J."/>
            <person name="Posewitz M.C."/>
        </authorList>
    </citation>
    <scope>NUCLEOTIDE SEQUENCE</scope>
    <source>
        <strain evidence="2">NIVA-4/92</strain>
    </source>
</reference>
<gene>
    <name evidence="2" type="ORF">KFE25_013258</name>
</gene>
<accession>A0A8J5XZ51</accession>
<dbReference type="Proteomes" id="UP000751190">
    <property type="component" value="Unassembled WGS sequence"/>
</dbReference>
<sequence length="515" mass="55745">MRVATWNVAAVNQNPFEYWLTHPDPEYTRLMQAVEHFILQPGEQDVAVGSVFSDGMFADLKARMAAEGWAGVAETEALWQADFCKRRIVTGFLKDASLGKKRLASMPDRFTNTITAADGSSHPRPAVINSFTGPMRSTAEWWAQWLAFFFDTPLELAGRDGRPARKRPVELLVPIIRQKYPDVSEEEERISLPLQLLCLALFDAILVHVLNTLAPSSWLPLKQQLVETLIVGKLERTAELIGRTHASVDVFCVQEASAALARLLEQQLAPSRFVVLPESLDPSRDQNSIVVLSASSFKRDSVREVTADVRALAPGCGLAPGDLLAFTVRGTGGEAGAPGATYLVASFHGDTNGLQTADVVAALGEYGAREADAGRPLALIVGLDANTYLNADGTLDGAKFYLAERFGVDCSAAGLLNCWPAEARWAGALTTYNARTYLQPQLNKAVQHAHMAARGDRNPKDHILCSAGAFELSGCTRDNTGANSYPHELVLPGLGFPSDHCIVIAELAPLTRGRG</sequence>
<proteinExistence type="predicted"/>
<dbReference type="EMBL" id="JAGTXO010000004">
    <property type="protein sequence ID" value="KAG8468175.1"/>
    <property type="molecule type" value="Genomic_DNA"/>
</dbReference>
<dbReference type="Pfam" id="PF03372">
    <property type="entry name" value="Exo_endo_phos"/>
    <property type="match status" value="1"/>
</dbReference>
<evidence type="ECO:0000313" key="3">
    <source>
        <dbReference type="Proteomes" id="UP000751190"/>
    </source>
</evidence>
<dbReference type="AlphaFoldDB" id="A0A8J5XZ51"/>
<evidence type="ECO:0000259" key="1">
    <source>
        <dbReference type="Pfam" id="PF03372"/>
    </source>
</evidence>
<protein>
    <recommendedName>
        <fullName evidence="1">Endonuclease/exonuclease/phosphatase domain-containing protein</fullName>
    </recommendedName>
</protein>
<dbReference type="InterPro" id="IPR005135">
    <property type="entry name" value="Endo/exonuclease/phosphatase"/>
</dbReference>
<dbReference type="GO" id="GO:0003824">
    <property type="term" value="F:catalytic activity"/>
    <property type="evidence" value="ECO:0007669"/>
    <property type="project" value="InterPro"/>
</dbReference>
<comment type="caution">
    <text evidence="2">The sequence shown here is derived from an EMBL/GenBank/DDBJ whole genome shotgun (WGS) entry which is preliminary data.</text>
</comment>
<dbReference type="OrthoDB" id="497840at2759"/>
<dbReference type="Gene3D" id="3.60.10.10">
    <property type="entry name" value="Endonuclease/exonuclease/phosphatase"/>
    <property type="match status" value="1"/>
</dbReference>
<dbReference type="SUPFAM" id="SSF56219">
    <property type="entry name" value="DNase I-like"/>
    <property type="match status" value="1"/>
</dbReference>
<dbReference type="InterPro" id="IPR036691">
    <property type="entry name" value="Endo/exonu/phosph_ase_sf"/>
</dbReference>
<organism evidence="2 3">
    <name type="scientific">Diacronema lutheri</name>
    <name type="common">Unicellular marine alga</name>
    <name type="synonym">Monochrysis lutheri</name>
    <dbReference type="NCBI Taxonomy" id="2081491"/>
    <lineage>
        <taxon>Eukaryota</taxon>
        <taxon>Haptista</taxon>
        <taxon>Haptophyta</taxon>
        <taxon>Pavlovophyceae</taxon>
        <taxon>Pavlovales</taxon>
        <taxon>Pavlovaceae</taxon>
        <taxon>Diacronema</taxon>
    </lineage>
</organism>